<dbReference type="PROSITE" id="PS00486">
    <property type="entry name" value="DNA_MISMATCH_REPAIR_2"/>
    <property type="match status" value="1"/>
</dbReference>
<dbReference type="GO" id="GO:0005524">
    <property type="term" value="F:ATP binding"/>
    <property type="evidence" value="ECO:0007669"/>
    <property type="project" value="UniProtKB-UniRule"/>
</dbReference>
<feature type="coiled-coil region" evidence="8">
    <location>
        <begin position="539"/>
        <end position="626"/>
    </location>
</feature>
<dbReference type="KEGG" id="cts:Ctha_0853"/>
<dbReference type="eggNOG" id="COG1193">
    <property type="taxonomic scope" value="Bacteria"/>
</dbReference>
<keyword evidence="7" id="KW-0255">Endonuclease</keyword>
<evidence type="ECO:0000256" key="1">
    <source>
        <dbReference type="ARBA" id="ARBA00022730"/>
    </source>
</evidence>
<evidence type="ECO:0000256" key="2">
    <source>
        <dbReference type="ARBA" id="ARBA00022741"/>
    </source>
</evidence>
<dbReference type="Proteomes" id="UP000001208">
    <property type="component" value="Chromosome"/>
</dbReference>
<evidence type="ECO:0000256" key="4">
    <source>
        <dbReference type="ARBA" id="ARBA00022840"/>
    </source>
</evidence>
<dbReference type="GO" id="GO:0030983">
    <property type="term" value="F:mismatched DNA binding"/>
    <property type="evidence" value="ECO:0007669"/>
    <property type="project" value="InterPro"/>
</dbReference>
<dbReference type="SUPFAM" id="SSF48334">
    <property type="entry name" value="DNA repair protein MutS, domain III"/>
    <property type="match status" value="1"/>
</dbReference>
<feature type="domain" description="Smr" evidence="9">
    <location>
        <begin position="716"/>
        <end position="791"/>
    </location>
</feature>
<dbReference type="InterPro" id="IPR046893">
    <property type="entry name" value="MSSS"/>
</dbReference>
<dbReference type="InterPro" id="IPR027417">
    <property type="entry name" value="P-loop_NTPase"/>
</dbReference>
<dbReference type="NCBIfam" id="TIGR01069">
    <property type="entry name" value="mutS2"/>
    <property type="match status" value="1"/>
</dbReference>
<dbReference type="InterPro" id="IPR002625">
    <property type="entry name" value="Smr_dom"/>
</dbReference>
<dbReference type="OrthoDB" id="9808166at2"/>
<dbReference type="GO" id="GO:0019843">
    <property type="term" value="F:rRNA binding"/>
    <property type="evidence" value="ECO:0007669"/>
    <property type="project" value="UniProtKB-UniRule"/>
</dbReference>
<evidence type="ECO:0000256" key="8">
    <source>
        <dbReference type="SAM" id="Coils"/>
    </source>
</evidence>
<keyword evidence="1 7" id="KW-0699">rRNA-binding</keyword>
<comment type="similarity">
    <text evidence="7">Belongs to the DNA mismatch repair MutS family. MutS2 subfamily.</text>
</comment>
<evidence type="ECO:0000313" key="10">
    <source>
        <dbReference type="EMBL" id="ACF13321.1"/>
    </source>
</evidence>
<dbReference type="SMART" id="SM00534">
    <property type="entry name" value="MUTSac"/>
    <property type="match status" value="1"/>
</dbReference>
<keyword evidence="3 7" id="KW-0378">Hydrolase</keyword>
<comment type="subunit">
    <text evidence="7">Homodimer. Binds to stalled ribosomes, contacting rRNA.</text>
</comment>
<dbReference type="GO" id="GO:0045910">
    <property type="term" value="P:negative regulation of DNA recombination"/>
    <property type="evidence" value="ECO:0007669"/>
    <property type="project" value="InterPro"/>
</dbReference>
<name>B3QWV7_CHLT3</name>
<dbReference type="PANTHER" id="PTHR48466:SF2">
    <property type="entry name" value="OS10G0509000 PROTEIN"/>
    <property type="match status" value="1"/>
</dbReference>
<gene>
    <name evidence="7" type="primary">mutS2</name>
    <name evidence="7" type="synonym">rqcU</name>
    <name evidence="10" type="ordered locus">Ctha_0853</name>
</gene>
<dbReference type="FunFam" id="3.40.50.300:FF:000830">
    <property type="entry name" value="Endonuclease MutS2"/>
    <property type="match status" value="1"/>
</dbReference>
<feature type="coiled-coil region" evidence="8">
    <location>
        <begin position="391"/>
        <end position="418"/>
    </location>
</feature>
<keyword evidence="6 7" id="KW-0238">DNA-binding</keyword>
<dbReference type="SMART" id="SM00533">
    <property type="entry name" value="MUTSd"/>
    <property type="match status" value="1"/>
</dbReference>
<dbReference type="InterPro" id="IPR000432">
    <property type="entry name" value="DNA_mismatch_repair_MutS_C"/>
</dbReference>
<keyword evidence="2 7" id="KW-0547">Nucleotide-binding</keyword>
<dbReference type="SUPFAM" id="SSF52540">
    <property type="entry name" value="P-loop containing nucleoside triphosphate hydrolases"/>
    <property type="match status" value="1"/>
</dbReference>
<keyword evidence="11" id="KW-1185">Reference proteome</keyword>
<dbReference type="Gene3D" id="3.40.50.300">
    <property type="entry name" value="P-loop containing nucleotide triphosphate hydrolases"/>
    <property type="match status" value="1"/>
</dbReference>
<dbReference type="GO" id="GO:0072344">
    <property type="term" value="P:rescue of stalled ribosome"/>
    <property type="evidence" value="ECO:0007669"/>
    <property type="project" value="UniProtKB-UniRule"/>
</dbReference>
<dbReference type="SMART" id="SM00463">
    <property type="entry name" value="SMR"/>
    <property type="match status" value="1"/>
</dbReference>
<evidence type="ECO:0000259" key="9">
    <source>
        <dbReference type="PROSITE" id="PS50828"/>
    </source>
</evidence>
<dbReference type="Gene3D" id="3.30.1370.110">
    <property type="match status" value="1"/>
</dbReference>
<sequence length="792" mass="90166">MDLKKKLEFDKVLEHTKRFALSNMGREKLDEQTPAQSLTKLDSELRKVHELKLLFESGEELPIPAFPDTRDLLKKLGVVAHFLEPKELLSLAMSLRVASQLKKFIFNRRETYPHLNALTENLWIEKTLQYEIGRIVDESGEVRNTASDALAFIRSSLIEKRELLRRKMDSLLRRYAEQSMLMDDSVTIRNGRLVLGFRIEHKYQIQGFIHDISQSGQTVFIEPSATLTVNNEIRDLEIQESREIVRILREMSERLGEERENLFLNQEVLAEFDAIYAKAKLALATGAAMPMLGEEKSVRLNEAFHPWLLISNRKQEKRTVPISLELGTENRVLVISGPNAGGKSVAMKTVGLLCLMLQHGFLLPCREDSVFPIFDRLFVEIGDEQSIENDLSTFSSHLRNLKEILDNATNESLVLIDEICSGTDPDEGSALATAVLESLLSRKALGIVTTHQGTLKAYAHNRDGITNGSMQYDTENLLPTYVFQPNLPGNSFALEMARRMKFPPHVMENAAKFMGETRHRLESLITDLSREIQVQSLEKYKFENERKEYERLKAEYQQKLTELEEERKSLRQKSLQDAKRVLADANQLIEKAVADVRESQADKDAVKQARRDIEKKRRELAVNEAEIFAEQKSAPVNMSIDIGDKVKLQDTHTVGEVIDITDDDVTVAFGSFRMKTSLRKLEKVSNKEARKMERQGEQQKISVSTNYDTEMLSTRLDLRGLLGDEAILRIDKFIDATIANKLHRVDIIHGKGTGALRKRVMDYLKGDKRVKSFRLGNWDEGGAGVTVVDVVD</sequence>
<dbReference type="HAMAP" id="MF_00092">
    <property type="entry name" value="MutS2"/>
    <property type="match status" value="1"/>
</dbReference>
<dbReference type="Pfam" id="PF20297">
    <property type="entry name" value="MSSS"/>
    <property type="match status" value="1"/>
</dbReference>
<keyword evidence="4 7" id="KW-0067">ATP-binding</keyword>
<keyword evidence="5 7" id="KW-0694">RNA-binding</keyword>
<accession>B3QWV7</accession>
<dbReference type="RefSeq" id="WP_012499405.1">
    <property type="nucleotide sequence ID" value="NC_011026.1"/>
</dbReference>
<keyword evidence="7" id="KW-0540">Nuclease</keyword>
<dbReference type="GO" id="GO:0016887">
    <property type="term" value="F:ATP hydrolysis activity"/>
    <property type="evidence" value="ECO:0007669"/>
    <property type="project" value="InterPro"/>
</dbReference>
<comment type="function">
    <text evidence="7">Endonuclease that is involved in the suppression of homologous recombination and thus may have a key role in the control of bacterial genetic diversity.</text>
</comment>
<dbReference type="PROSITE" id="PS50828">
    <property type="entry name" value="SMR"/>
    <property type="match status" value="1"/>
</dbReference>
<dbReference type="GO" id="GO:0043023">
    <property type="term" value="F:ribosomal large subunit binding"/>
    <property type="evidence" value="ECO:0007669"/>
    <property type="project" value="UniProtKB-UniRule"/>
</dbReference>
<evidence type="ECO:0000256" key="7">
    <source>
        <dbReference type="HAMAP-Rule" id="MF_00092"/>
    </source>
</evidence>
<dbReference type="SUPFAM" id="SSF160443">
    <property type="entry name" value="SMR domain-like"/>
    <property type="match status" value="1"/>
</dbReference>
<dbReference type="InterPro" id="IPR045076">
    <property type="entry name" value="MutS"/>
</dbReference>
<keyword evidence="8" id="KW-0175">Coiled coil</keyword>
<organism evidence="10 11">
    <name type="scientific">Chloroherpeton thalassium (strain ATCC 35110 / GB-78)</name>
    <dbReference type="NCBI Taxonomy" id="517418"/>
    <lineage>
        <taxon>Bacteria</taxon>
        <taxon>Pseudomonadati</taxon>
        <taxon>Chlorobiota</taxon>
        <taxon>Chlorobiia</taxon>
        <taxon>Chlorobiales</taxon>
        <taxon>Chloroherpetonaceae</taxon>
        <taxon>Chloroherpeton</taxon>
    </lineage>
</organism>
<evidence type="ECO:0000256" key="6">
    <source>
        <dbReference type="ARBA" id="ARBA00023125"/>
    </source>
</evidence>
<comment type="function">
    <text evidence="7">Acts as a ribosome collision sensor, splitting the ribosome into its 2 subunits. Detects stalled/collided 70S ribosomes which it binds and splits by an ATP-hydrolysis driven conformational change. Acts upstream of the ribosome quality control system (RQC), a ribosome-associated complex that mediates the extraction of incompletely synthesized nascent chains from stalled ribosomes and their subsequent degradation. Probably generates substrates for RQC.</text>
</comment>
<dbReference type="GO" id="GO:0140664">
    <property type="term" value="F:ATP-dependent DNA damage sensor activity"/>
    <property type="evidence" value="ECO:0007669"/>
    <property type="project" value="InterPro"/>
</dbReference>
<feature type="binding site" evidence="7">
    <location>
        <begin position="337"/>
        <end position="344"/>
    </location>
    <ligand>
        <name>ATP</name>
        <dbReference type="ChEBI" id="CHEBI:30616"/>
    </ligand>
</feature>
<proteinExistence type="inferred from homology"/>
<protein>
    <recommendedName>
        <fullName evidence="7">Endonuclease MutS2</fullName>
        <ecNumber evidence="7">3.1.-.-</ecNumber>
    </recommendedName>
    <alternativeName>
        <fullName evidence="7">Ribosome-associated protein quality control-upstream factor</fullName>
        <shortName evidence="7">RQC-upstream factor</shortName>
        <shortName evidence="7">RqcU</shortName>
        <ecNumber evidence="7">3.6.4.-</ecNumber>
    </alternativeName>
</protein>
<dbReference type="AlphaFoldDB" id="B3QWV7"/>
<dbReference type="InterPro" id="IPR005747">
    <property type="entry name" value="MutS2"/>
</dbReference>
<dbReference type="HOGENOM" id="CLU_011252_2_1_10"/>
<evidence type="ECO:0000256" key="5">
    <source>
        <dbReference type="ARBA" id="ARBA00022884"/>
    </source>
</evidence>
<evidence type="ECO:0000313" key="11">
    <source>
        <dbReference type="Proteomes" id="UP000001208"/>
    </source>
</evidence>
<reference evidence="10 11" key="1">
    <citation type="submission" date="2008-06" db="EMBL/GenBank/DDBJ databases">
        <title>Complete sequence of Chloroherpeton thalassium ATCC 35110.</title>
        <authorList>
            <consortium name="US DOE Joint Genome Institute"/>
            <person name="Lucas S."/>
            <person name="Copeland A."/>
            <person name="Lapidus A."/>
            <person name="Glavina del Rio T."/>
            <person name="Dalin E."/>
            <person name="Tice H."/>
            <person name="Bruce D."/>
            <person name="Goodwin L."/>
            <person name="Pitluck S."/>
            <person name="Schmutz J."/>
            <person name="Larimer F."/>
            <person name="Land M."/>
            <person name="Hauser L."/>
            <person name="Kyrpides N."/>
            <person name="Mikhailova N."/>
            <person name="Liu Z."/>
            <person name="Li T."/>
            <person name="Zhao F."/>
            <person name="Overmann J."/>
            <person name="Bryant D.A."/>
            <person name="Richardson P."/>
        </authorList>
    </citation>
    <scope>NUCLEOTIDE SEQUENCE [LARGE SCALE GENOMIC DNA]</scope>
    <source>
        <strain evidence="11">ATCC 35110 / GB-78</strain>
    </source>
</reference>
<evidence type="ECO:0000256" key="3">
    <source>
        <dbReference type="ARBA" id="ARBA00022801"/>
    </source>
</evidence>
<dbReference type="PANTHER" id="PTHR48466">
    <property type="entry name" value="OS10G0509000 PROTEIN-RELATED"/>
    <property type="match status" value="1"/>
</dbReference>
<dbReference type="PIRSF" id="PIRSF005814">
    <property type="entry name" value="MutS_YshD"/>
    <property type="match status" value="1"/>
</dbReference>
<dbReference type="STRING" id="517418.Ctha_0853"/>
<dbReference type="InterPro" id="IPR036063">
    <property type="entry name" value="Smr_dom_sf"/>
</dbReference>
<dbReference type="GO" id="GO:0004519">
    <property type="term" value="F:endonuclease activity"/>
    <property type="evidence" value="ECO:0007669"/>
    <property type="project" value="UniProtKB-UniRule"/>
</dbReference>
<dbReference type="CDD" id="cd06503">
    <property type="entry name" value="ATP-synt_Fo_b"/>
    <property type="match status" value="1"/>
</dbReference>
<dbReference type="EMBL" id="CP001100">
    <property type="protein sequence ID" value="ACF13321.1"/>
    <property type="molecule type" value="Genomic_DNA"/>
</dbReference>
<dbReference type="GO" id="GO:0006298">
    <property type="term" value="P:mismatch repair"/>
    <property type="evidence" value="ECO:0007669"/>
    <property type="project" value="InterPro"/>
</dbReference>
<dbReference type="EC" id="3.1.-.-" evidence="7"/>
<dbReference type="Pfam" id="PF00488">
    <property type="entry name" value="MutS_V"/>
    <property type="match status" value="1"/>
</dbReference>
<dbReference type="Pfam" id="PF01713">
    <property type="entry name" value="Smr"/>
    <property type="match status" value="1"/>
</dbReference>
<dbReference type="InterPro" id="IPR036187">
    <property type="entry name" value="DNA_mismatch_repair_MutS_sf"/>
</dbReference>
<dbReference type="InterPro" id="IPR007696">
    <property type="entry name" value="DNA_mismatch_repair_MutS_core"/>
</dbReference>
<dbReference type="EC" id="3.6.4.-" evidence="7"/>